<keyword evidence="1" id="KW-0472">Membrane</keyword>
<dbReference type="InterPro" id="IPR013783">
    <property type="entry name" value="Ig-like_fold"/>
</dbReference>
<evidence type="ECO:0000259" key="2">
    <source>
        <dbReference type="Pfam" id="PF10430"/>
    </source>
</evidence>
<evidence type="ECO:0000256" key="1">
    <source>
        <dbReference type="SAM" id="Phobius"/>
    </source>
</evidence>
<proteinExistence type="predicted"/>
<dbReference type="EMBL" id="JAIPUX010000439">
    <property type="protein sequence ID" value="KAH0628361.1"/>
    <property type="molecule type" value="Genomic_DNA"/>
</dbReference>
<name>A0ABQ7TFN4_PHRPL</name>
<organism evidence="3 4">
    <name type="scientific">Phrynosoma platyrhinos</name>
    <name type="common">Desert horned lizard</name>
    <dbReference type="NCBI Taxonomy" id="52577"/>
    <lineage>
        <taxon>Eukaryota</taxon>
        <taxon>Metazoa</taxon>
        <taxon>Chordata</taxon>
        <taxon>Craniata</taxon>
        <taxon>Vertebrata</taxon>
        <taxon>Euteleostomi</taxon>
        <taxon>Lepidosauria</taxon>
        <taxon>Squamata</taxon>
        <taxon>Bifurcata</taxon>
        <taxon>Unidentata</taxon>
        <taxon>Episquamata</taxon>
        <taxon>Toxicofera</taxon>
        <taxon>Iguania</taxon>
        <taxon>Phrynosomatidae</taxon>
        <taxon>Phrynosomatinae</taxon>
        <taxon>Phrynosoma</taxon>
    </lineage>
</organism>
<keyword evidence="1" id="KW-1133">Transmembrane helix</keyword>
<evidence type="ECO:0000313" key="3">
    <source>
        <dbReference type="EMBL" id="KAH0628361.1"/>
    </source>
</evidence>
<protein>
    <recommendedName>
        <fullName evidence="2">Tyrosine-protein kinase receptor Tie-2 Ig-like domain-containing protein</fullName>
    </recommendedName>
</protein>
<gene>
    <name evidence="3" type="ORF">JD844_009417</name>
</gene>
<dbReference type="Pfam" id="PF10430">
    <property type="entry name" value="Ig_Tie2_1"/>
    <property type="match status" value="1"/>
</dbReference>
<feature type="domain" description="Tyrosine-protein kinase receptor Tie-2 Ig-like" evidence="2">
    <location>
        <begin position="6"/>
        <end position="100"/>
    </location>
</feature>
<dbReference type="Proteomes" id="UP000826234">
    <property type="component" value="Unassembled WGS sequence"/>
</dbReference>
<dbReference type="Gene3D" id="2.60.40.10">
    <property type="entry name" value="Immunoglobulins"/>
    <property type="match status" value="2"/>
</dbReference>
<evidence type="ECO:0000313" key="4">
    <source>
        <dbReference type="Proteomes" id="UP000826234"/>
    </source>
</evidence>
<accession>A0ABQ7TFN4</accession>
<reference evidence="3 4" key="1">
    <citation type="journal article" date="2022" name="Gigascience">
        <title>A chromosome-level genome assembly and annotation of the desert horned lizard, Phrynosoma platyrhinos, provides insight into chromosomal rearrangements among reptiles.</title>
        <authorList>
            <person name="Koochekian N."/>
            <person name="Ascanio A."/>
            <person name="Farleigh K."/>
            <person name="Card D.C."/>
            <person name="Schield D.R."/>
            <person name="Castoe T.A."/>
            <person name="Jezkova T."/>
        </authorList>
    </citation>
    <scope>NUCLEOTIDE SEQUENCE [LARGE SCALE GENOMIC DNA]</scope>
    <source>
        <strain evidence="3">NK-2021</strain>
    </source>
</reference>
<keyword evidence="4" id="KW-1185">Reference proteome</keyword>
<sequence length="346" mass="38628">TVEATFDLILINSLPTVADSETSLICITSRWCSPDSIKIGRDYDALMNQHPSPLTVVDDETRGIAKKVVWQREKSGESIGAYYCEGKFRDKVKRIHTMKMQQTVIVFVFSFQIAASFLPVSLTITANKRDDVTIPFIRKVVKEEDAVIYKNGIDALFLLSGTFIYSVLRHEVPELLTVPIPQVSLNDAGVYSARYIGGSHFTAAYTRLIVRSKSPIKLIKPAHYLHFCIQDVKLRNGDLNVAFIAQTAKTMASAMKILGNVFAHQDLWEKHVRKVRESIGQSKLDMELTHFSYSLQLVQKIPLGGLAKSIVSKNQVANHLCFACLTHMAVPVLQDGRGSTVMKVKS</sequence>
<keyword evidence="1" id="KW-0812">Transmembrane</keyword>
<feature type="non-terminal residue" evidence="3">
    <location>
        <position position="1"/>
    </location>
</feature>
<dbReference type="InterPro" id="IPR018941">
    <property type="entry name" value="Tyr_kin_Tie2_Ig-like_dom-1_N"/>
</dbReference>
<feature type="transmembrane region" description="Helical" evidence="1">
    <location>
        <begin position="103"/>
        <end position="126"/>
    </location>
</feature>
<comment type="caution">
    <text evidence="3">The sequence shown here is derived from an EMBL/GenBank/DDBJ whole genome shotgun (WGS) entry which is preliminary data.</text>
</comment>